<dbReference type="RefSeq" id="WP_070020592.1">
    <property type="nucleotide sequence ID" value="NZ_LJGW01000705.1"/>
</dbReference>
<dbReference type="Proteomes" id="UP000176005">
    <property type="component" value="Unassembled WGS sequence"/>
</dbReference>
<evidence type="ECO:0000259" key="3">
    <source>
        <dbReference type="Pfam" id="PF08450"/>
    </source>
</evidence>
<evidence type="ECO:0000256" key="1">
    <source>
        <dbReference type="ARBA" id="ARBA00008853"/>
    </source>
</evidence>
<dbReference type="PATRIC" id="fig|518642.10.peg.212"/>
<dbReference type="PANTHER" id="PTHR47572">
    <property type="entry name" value="LIPOPROTEIN-RELATED"/>
    <property type="match status" value="1"/>
</dbReference>
<dbReference type="Pfam" id="PF08450">
    <property type="entry name" value="SGL"/>
    <property type="match status" value="1"/>
</dbReference>
<dbReference type="GO" id="GO:0016787">
    <property type="term" value="F:hydrolase activity"/>
    <property type="evidence" value="ECO:0007669"/>
    <property type="project" value="UniProtKB-KW"/>
</dbReference>
<name>A0A1E7KIB4_9ACTN</name>
<comment type="caution">
    <text evidence="4">The sequence shown here is derived from an EMBL/GenBank/DDBJ whole genome shotgun (WGS) entry which is preliminary data.</text>
</comment>
<proteinExistence type="inferred from homology"/>
<evidence type="ECO:0000256" key="2">
    <source>
        <dbReference type="ARBA" id="ARBA00022801"/>
    </source>
</evidence>
<reference evidence="4 5" key="1">
    <citation type="journal article" date="2016" name="Front. Microbiol.">
        <title>Comparative Genomics Analysis of Streptomyces Species Reveals Their Adaptation to the Marine Environment and Their Diversity at the Genomic Level.</title>
        <authorList>
            <person name="Tian X."/>
            <person name="Zhang Z."/>
            <person name="Yang T."/>
            <person name="Chen M."/>
            <person name="Li J."/>
            <person name="Chen F."/>
            <person name="Yang J."/>
            <person name="Li W."/>
            <person name="Zhang B."/>
            <person name="Zhang Z."/>
            <person name="Wu J."/>
            <person name="Zhang C."/>
            <person name="Long L."/>
            <person name="Xiao J."/>
        </authorList>
    </citation>
    <scope>NUCLEOTIDE SEQUENCE [LARGE SCALE GENOMIC DNA]</scope>
    <source>
        <strain evidence="4 5">SCSIO 10429</strain>
    </source>
</reference>
<dbReference type="EMBL" id="LJGW01000705">
    <property type="protein sequence ID" value="OEV03621.1"/>
    <property type="molecule type" value="Genomic_DNA"/>
</dbReference>
<protein>
    <submittedName>
        <fullName evidence="4">Gluconolactonase</fullName>
    </submittedName>
</protein>
<sequence>MDEQQSSARELTVVLDGFSYLECPRWHDGRLWVSDFYTDKVVVTDGRSGAGAEVVAEVPGQPSGLGFLPDGRALIVSMRDHRLLVRDEKGQLSEHADLSSVVSGVLNDMVVDEQGRAYVGNFGFDLMGGAALRYTTLTRVDPDGTVTTVAEDLGFPNGMVILPGGVLVVAETFAGRLTAFDVGADGGFENRRVWAQFGETPDTEDVGEAAERLQVGPDGICADAEGAIWVADALHNRVLRVAEGGTVLDEIPTGTGVFACMLGGDDGRTLFLCAAPSFPEHERRPVREAELLAVRVEVPHAGLP</sequence>
<comment type="similarity">
    <text evidence="1">Belongs to the SMP-30/CGR1 family.</text>
</comment>
<keyword evidence="2" id="KW-0378">Hydrolase</keyword>
<organism evidence="4 5">
    <name type="scientific">Streptomyces nanshensis</name>
    <dbReference type="NCBI Taxonomy" id="518642"/>
    <lineage>
        <taxon>Bacteria</taxon>
        <taxon>Bacillati</taxon>
        <taxon>Actinomycetota</taxon>
        <taxon>Actinomycetes</taxon>
        <taxon>Kitasatosporales</taxon>
        <taxon>Streptomycetaceae</taxon>
        <taxon>Streptomyces</taxon>
    </lineage>
</organism>
<gene>
    <name evidence="4" type="ORF">AN218_32330</name>
</gene>
<dbReference type="InterPro" id="IPR051262">
    <property type="entry name" value="SMP-30/CGR1_Lactonase"/>
</dbReference>
<dbReference type="SUPFAM" id="SSF63829">
    <property type="entry name" value="Calcium-dependent phosphotriesterase"/>
    <property type="match status" value="1"/>
</dbReference>
<dbReference type="InterPro" id="IPR011042">
    <property type="entry name" value="6-blade_b-propeller_TolB-like"/>
</dbReference>
<dbReference type="PANTHER" id="PTHR47572:SF4">
    <property type="entry name" value="LACTONASE DRP35"/>
    <property type="match status" value="1"/>
</dbReference>
<feature type="domain" description="SMP-30/Gluconolactonase/LRE-like region" evidence="3">
    <location>
        <begin position="22"/>
        <end position="274"/>
    </location>
</feature>
<dbReference type="Gene3D" id="2.120.10.30">
    <property type="entry name" value="TolB, C-terminal domain"/>
    <property type="match status" value="1"/>
</dbReference>
<dbReference type="AlphaFoldDB" id="A0A1E7KIB4"/>
<accession>A0A1E7KIB4</accession>
<evidence type="ECO:0000313" key="5">
    <source>
        <dbReference type="Proteomes" id="UP000176005"/>
    </source>
</evidence>
<evidence type="ECO:0000313" key="4">
    <source>
        <dbReference type="EMBL" id="OEV03621.1"/>
    </source>
</evidence>
<dbReference type="InterPro" id="IPR013658">
    <property type="entry name" value="SGL"/>
</dbReference>
<keyword evidence="5" id="KW-1185">Reference proteome</keyword>